<reference evidence="2" key="3">
    <citation type="submission" date="2023-06" db="EMBL/GenBank/DDBJ databases">
        <authorList>
            <consortium name="Clinical and Environmental Microbiology Branch: Whole genome sequencing antimicrobial resistance pathogens in the healthcare setting"/>
        </authorList>
    </citation>
    <scope>NUCLEOTIDE SEQUENCE</scope>
    <source>
        <strain evidence="2">Microbial</strain>
    </source>
</reference>
<name>A0A379FI68_PROMI</name>
<dbReference type="Proteomes" id="UP000254191">
    <property type="component" value="Unassembled WGS sequence"/>
</dbReference>
<evidence type="ECO:0000256" key="1">
    <source>
        <dbReference type="SAM" id="SignalP"/>
    </source>
</evidence>
<dbReference type="Proteomes" id="UP001171165">
    <property type="component" value="Unassembled WGS sequence"/>
</dbReference>
<gene>
    <name evidence="3" type="ORF">I3679_012795</name>
    <name evidence="4" type="ORF">NCTC10975_04317</name>
    <name evidence="5" type="ORF">NCTC11938_01579</name>
    <name evidence="2" type="ORF">PW210_000628</name>
</gene>
<dbReference type="EMBL" id="UAUE01000028">
    <property type="protein sequence ID" value="SPZ01662.1"/>
    <property type="molecule type" value="Genomic_DNA"/>
</dbReference>
<evidence type="ECO:0000313" key="6">
    <source>
        <dbReference type="Proteomes" id="UP000251485"/>
    </source>
</evidence>
<dbReference type="Proteomes" id="UP000251485">
    <property type="component" value="Unassembled WGS sequence"/>
</dbReference>
<sequence>MKKLIIFILSSLFAFYASAYTWDNKIKDTSTVNQYCQHNSNTQQSTRCVWPPCDDEW</sequence>
<organism evidence="5 7">
    <name type="scientific">Proteus mirabilis</name>
    <dbReference type="NCBI Taxonomy" id="584"/>
    <lineage>
        <taxon>Bacteria</taxon>
        <taxon>Pseudomonadati</taxon>
        <taxon>Pseudomonadota</taxon>
        <taxon>Gammaproteobacteria</taxon>
        <taxon>Enterobacterales</taxon>
        <taxon>Morganellaceae</taxon>
        <taxon>Proteus</taxon>
    </lineage>
</organism>
<accession>A0A379FI68</accession>
<evidence type="ECO:0008006" key="8">
    <source>
        <dbReference type="Google" id="ProtNLM"/>
    </source>
</evidence>
<evidence type="ECO:0000313" key="4">
    <source>
        <dbReference type="EMBL" id="SPZ01662.1"/>
    </source>
</evidence>
<evidence type="ECO:0000313" key="3">
    <source>
        <dbReference type="EMBL" id="MEY2344575.1"/>
    </source>
</evidence>
<feature type="chain" id="PRO_5044586554" description="Phage protein" evidence="1">
    <location>
        <begin position="20"/>
        <end position="57"/>
    </location>
</feature>
<keyword evidence="1" id="KW-0732">Signal</keyword>
<reference evidence="3" key="2">
    <citation type="submission" date="2021-05" db="EMBL/GenBank/DDBJ databases">
        <title>First report of NDM-5 and VEB-6 producing Proteus mirabilis isolated from blood of a sepsis patient in Kolkata, India.</title>
        <authorList>
            <person name="Halder G."/>
            <person name="Chaudhuri B."/>
            <person name="Dutta S."/>
        </authorList>
    </citation>
    <scope>NUCLEOTIDE SEQUENCE [LARGE SCALE GENOMIC DNA]</scope>
    <source>
        <strain evidence="3">7049</strain>
    </source>
</reference>
<feature type="signal peptide" evidence="1">
    <location>
        <begin position="1"/>
        <end position="19"/>
    </location>
</feature>
<protein>
    <recommendedName>
        <fullName evidence="8">Phage protein</fullName>
    </recommendedName>
</protein>
<dbReference type="GeneID" id="43840620"/>
<evidence type="ECO:0000313" key="7">
    <source>
        <dbReference type="Proteomes" id="UP000254191"/>
    </source>
</evidence>
<dbReference type="RefSeq" id="WP_004244766.1">
    <property type="nucleotide sequence ID" value="NZ_ABFCQN020000015.1"/>
</dbReference>
<dbReference type="AlphaFoldDB" id="A0A379FI68"/>
<evidence type="ECO:0000313" key="2">
    <source>
        <dbReference type="EMBL" id="EKW9774858.1"/>
    </source>
</evidence>
<dbReference type="EMBL" id="UGTS01000004">
    <property type="protein sequence ID" value="SUC19980.1"/>
    <property type="molecule type" value="Genomic_DNA"/>
</dbReference>
<reference evidence="6 7" key="1">
    <citation type="submission" date="2018-06" db="EMBL/GenBank/DDBJ databases">
        <authorList>
            <consortium name="Pathogen Informatics"/>
            <person name="Doyle S."/>
        </authorList>
    </citation>
    <scope>NUCLEOTIDE SEQUENCE [LARGE SCALE GENOMIC DNA]</scope>
    <source>
        <strain evidence="4 6">NCTC10975</strain>
        <strain evidence="5 7">NCTC11938</strain>
    </source>
</reference>
<evidence type="ECO:0000313" key="5">
    <source>
        <dbReference type="EMBL" id="SUC19980.1"/>
    </source>
</evidence>
<proteinExistence type="predicted"/>
<dbReference type="EMBL" id="ABKSPD020000001">
    <property type="protein sequence ID" value="EKW9774858.1"/>
    <property type="molecule type" value="Genomic_DNA"/>
</dbReference>
<dbReference type="EMBL" id="JADQCH020000001">
    <property type="protein sequence ID" value="MEY2344575.1"/>
    <property type="molecule type" value="Genomic_DNA"/>
</dbReference>